<comment type="caution">
    <text evidence="2">The sequence shown here is derived from an EMBL/GenBank/DDBJ whole genome shotgun (WGS) entry which is preliminary data.</text>
</comment>
<dbReference type="EMBL" id="JWZX01002197">
    <property type="protein sequence ID" value="KOO30596.1"/>
    <property type="molecule type" value="Genomic_DNA"/>
</dbReference>
<sequence>MNSLMNLFTRKTPQQETKDLAKDANKQVRSDQRELNRELQRLKRKEAECEAKIKAAAKQPGGAANAKPLVRALLEIREQIKKLTTASAKVGSVGATVQAMATSSTIAGTIAHTSKAMGSMNKAMDHAKVGEMMAQFSQQSDQMAIKEQTVDEAFEALDGDVDWEAEDETLAMVMDELGLEVAGTMSAVPKTQAAAAARSQSQPAAAQLGVADFS</sequence>
<dbReference type="PANTHER" id="PTHR10476">
    <property type="entry name" value="CHARGED MULTIVESICULAR BODY PROTEIN"/>
    <property type="match status" value="1"/>
</dbReference>
<accession>A0A0M0JV83</accession>
<reference evidence="3" key="1">
    <citation type="journal article" date="2015" name="PLoS Genet.">
        <title>Genome Sequence and Transcriptome Analyses of Chrysochromulina tobin: Metabolic Tools for Enhanced Algal Fitness in the Prominent Order Prymnesiales (Haptophyceae).</title>
        <authorList>
            <person name="Hovde B.T."/>
            <person name="Deodato C.R."/>
            <person name="Hunsperger H.M."/>
            <person name="Ryken S.A."/>
            <person name="Yost W."/>
            <person name="Jha R.K."/>
            <person name="Patterson J."/>
            <person name="Monnat R.J. Jr."/>
            <person name="Barlow S.B."/>
            <person name="Starkenburg S.R."/>
            <person name="Cattolico R.A."/>
        </authorList>
    </citation>
    <scope>NUCLEOTIDE SEQUENCE</scope>
    <source>
        <strain evidence="3">CCMP291</strain>
    </source>
</reference>
<dbReference type="AlphaFoldDB" id="A0A0M0JV83"/>
<dbReference type="Proteomes" id="UP000037460">
    <property type="component" value="Unassembled WGS sequence"/>
</dbReference>
<keyword evidence="3" id="KW-1185">Reference proteome</keyword>
<feature type="compositionally biased region" description="Basic and acidic residues" evidence="1">
    <location>
        <begin position="16"/>
        <end position="35"/>
    </location>
</feature>
<feature type="region of interest" description="Disordered" evidence="1">
    <location>
        <begin position="1"/>
        <end position="35"/>
    </location>
</feature>
<protein>
    <submittedName>
        <fullName evidence="2">Charged multivesicular body protein 2b</fullName>
    </submittedName>
</protein>
<dbReference type="InterPro" id="IPR005024">
    <property type="entry name" value="Snf7_fam"/>
</dbReference>
<gene>
    <name evidence="2" type="ORF">Ctob_007914</name>
</gene>
<proteinExistence type="predicted"/>
<evidence type="ECO:0000313" key="2">
    <source>
        <dbReference type="EMBL" id="KOO30596.1"/>
    </source>
</evidence>
<dbReference type="Pfam" id="PF03357">
    <property type="entry name" value="Snf7"/>
    <property type="match status" value="1"/>
</dbReference>
<evidence type="ECO:0000256" key="1">
    <source>
        <dbReference type="SAM" id="MobiDB-lite"/>
    </source>
</evidence>
<dbReference type="GO" id="GO:0007034">
    <property type="term" value="P:vacuolar transport"/>
    <property type="evidence" value="ECO:0007669"/>
    <property type="project" value="InterPro"/>
</dbReference>
<dbReference type="Gene3D" id="6.10.140.1230">
    <property type="match status" value="1"/>
</dbReference>
<feature type="compositionally biased region" description="Polar residues" evidence="1">
    <location>
        <begin position="1"/>
        <end position="15"/>
    </location>
</feature>
<organism evidence="2 3">
    <name type="scientific">Chrysochromulina tobinii</name>
    <dbReference type="NCBI Taxonomy" id="1460289"/>
    <lineage>
        <taxon>Eukaryota</taxon>
        <taxon>Haptista</taxon>
        <taxon>Haptophyta</taxon>
        <taxon>Prymnesiophyceae</taxon>
        <taxon>Prymnesiales</taxon>
        <taxon>Chrysochromulinaceae</taxon>
        <taxon>Chrysochromulina</taxon>
    </lineage>
</organism>
<name>A0A0M0JV83_9EUKA</name>
<evidence type="ECO:0000313" key="3">
    <source>
        <dbReference type="Proteomes" id="UP000037460"/>
    </source>
</evidence>